<proteinExistence type="predicted"/>
<dbReference type="EMBL" id="BK015480">
    <property type="protein sequence ID" value="DAE08947.1"/>
    <property type="molecule type" value="Genomic_DNA"/>
</dbReference>
<protein>
    <submittedName>
        <fullName evidence="1">Uncharacterized protein</fullName>
    </submittedName>
</protein>
<evidence type="ECO:0000313" key="1">
    <source>
        <dbReference type="EMBL" id="DAE08947.1"/>
    </source>
</evidence>
<organism evidence="1">
    <name type="scientific">Siphoviridae sp. ctTrD1</name>
    <dbReference type="NCBI Taxonomy" id="2825524"/>
    <lineage>
        <taxon>Viruses</taxon>
        <taxon>Duplodnaviria</taxon>
        <taxon>Heunggongvirae</taxon>
        <taxon>Uroviricota</taxon>
        <taxon>Caudoviricetes</taxon>
    </lineage>
</organism>
<sequence>MFRFAVRRYSPNTFYLKIPYKIVGYFLDNSSIDKIEHMFYYGNITSLHGIVEIGQ</sequence>
<reference evidence="1" key="1">
    <citation type="journal article" date="2021" name="Proc. Natl. Acad. Sci. U.S.A.">
        <title>A Catalog of Tens of Thousands of Viruses from Human Metagenomes Reveals Hidden Associations with Chronic Diseases.</title>
        <authorList>
            <person name="Tisza M.J."/>
            <person name="Buck C.B."/>
        </authorList>
    </citation>
    <scope>NUCLEOTIDE SEQUENCE</scope>
    <source>
        <strain evidence="1">CtTrD1</strain>
    </source>
</reference>
<accession>A0A8S5PR32</accession>
<name>A0A8S5PR32_9CAUD</name>